<dbReference type="KEGG" id="ares:IWH25_12890"/>
<keyword evidence="1" id="KW-0812">Transmembrane</keyword>
<organism evidence="2 3">
    <name type="scientific">Azospira restricta</name>
    <dbReference type="NCBI Taxonomy" id="404405"/>
    <lineage>
        <taxon>Bacteria</taxon>
        <taxon>Pseudomonadati</taxon>
        <taxon>Pseudomonadota</taxon>
        <taxon>Betaproteobacteria</taxon>
        <taxon>Rhodocyclales</taxon>
        <taxon>Rhodocyclaceae</taxon>
        <taxon>Azospira</taxon>
    </lineage>
</organism>
<keyword evidence="1" id="KW-1133">Transmembrane helix</keyword>
<protein>
    <submittedName>
        <fullName evidence="2">Uncharacterized protein</fullName>
    </submittedName>
</protein>
<proteinExistence type="predicted"/>
<evidence type="ECO:0000313" key="2">
    <source>
        <dbReference type="EMBL" id="QRJ62662.1"/>
    </source>
</evidence>
<keyword evidence="1" id="KW-0472">Membrane</keyword>
<gene>
    <name evidence="2" type="ORF">IWH25_12890</name>
</gene>
<dbReference type="EMBL" id="CP064781">
    <property type="protein sequence ID" value="QRJ62662.1"/>
    <property type="molecule type" value="Genomic_DNA"/>
</dbReference>
<evidence type="ECO:0000256" key="1">
    <source>
        <dbReference type="SAM" id="Phobius"/>
    </source>
</evidence>
<name>A0A974SMP3_9RHOO</name>
<dbReference type="RefSeq" id="WP_203386192.1">
    <property type="nucleotide sequence ID" value="NZ_CP064781.1"/>
</dbReference>
<accession>A0A974SMP3</accession>
<evidence type="ECO:0000313" key="3">
    <source>
        <dbReference type="Proteomes" id="UP000663444"/>
    </source>
</evidence>
<feature type="transmembrane region" description="Helical" evidence="1">
    <location>
        <begin position="6"/>
        <end position="23"/>
    </location>
</feature>
<reference evidence="2" key="1">
    <citation type="submission" date="2020-11" db="EMBL/GenBank/DDBJ databases">
        <title>Azospira restricta DSM 18626 genome sequence.</title>
        <authorList>
            <person name="Moe W.M."/>
        </authorList>
    </citation>
    <scope>NUCLEOTIDE SEQUENCE</scope>
    <source>
        <strain evidence="2">DSM 18626</strain>
    </source>
</reference>
<dbReference type="AlphaFoldDB" id="A0A974SMP3"/>
<keyword evidence="3" id="KW-1185">Reference proteome</keyword>
<dbReference type="Proteomes" id="UP000663444">
    <property type="component" value="Chromosome"/>
</dbReference>
<sequence>MSEIWIAVVVCIVVVLSGALPLLRDRHNQRTPLPPRPETLRDWHKEETLHDWRQDQSKH</sequence>